<feature type="chain" id="PRO_5040112608" description="Apple domain-containing protein" evidence="1">
    <location>
        <begin position="20"/>
        <end position="280"/>
    </location>
</feature>
<dbReference type="EMBL" id="CP099422">
    <property type="protein sequence ID" value="USW53072.1"/>
    <property type="molecule type" value="Genomic_DNA"/>
</dbReference>
<evidence type="ECO:0008006" key="4">
    <source>
        <dbReference type="Google" id="ProtNLM"/>
    </source>
</evidence>
<gene>
    <name evidence="2" type="ORF">Slin15195_G063910</name>
</gene>
<evidence type="ECO:0000313" key="2">
    <source>
        <dbReference type="EMBL" id="USW53072.1"/>
    </source>
</evidence>
<name>A0A9Q9EKA9_9PEZI</name>
<proteinExistence type="predicted"/>
<evidence type="ECO:0000313" key="3">
    <source>
        <dbReference type="Proteomes" id="UP001056384"/>
    </source>
</evidence>
<reference evidence="2" key="1">
    <citation type="submission" date="2022-06" db="EMBL/GenBank/DDBJ databases">
        <title>Complete genome sequences of two strains of the flax pathogen Septoria linicola.</title>
        <authorList>
            <person name="Lapalu N."/>
            <person name="Simon A."/>
            <person name="Demenou B."/>
            <person name="Paumier D."/>
            <person name="Guillot M.-P."/>
            <person name="Gout L."/>
            <person name="Valade R."/>
        </authorList>
    </citation>
    <scope>NUCLEOTIDE SEQUENCE</scope>
    <source>
        <strain evidence="2">SE15195</strain>
    </source>
</reference>
<keyword evidence="3" id="KW-1185">Reference proteome</keyword>
<sequence length="280" mass="30651">MPNWRAIVCIITSIWSEQAASFLNTFTCPRDNYTVDYINPANRRQLFMMRCDVLRFLTATTDLEVGPTDVTVAQCATVCNSLADCVAFTYETPTRNPRASALGECWGWGQEDMSVSVAFGSASEPDSATFRIGGFRAVLWEDYSQISFPPPRLHFRTTAFVTQTLLLAYPITTISTLTRTATIITAFTRTASVSTVLPDLTSIFLSTDIVPTAIVTLQILTTTIVSISTQQVVTVVESVVPRTVLNTSALENTITNTRLALPITTVQPTVQAQQTITITA</sequence>
<dbReference type="Proteomes" id="UP001056384">
    <property type="component" value="Chromosome 5"/>
</dbReference>
<protein>
    <recommendedName>
        <fullName evidence="4">Apple domain-containing protein</fullName>
    </recommendedName>
</protein>
<organism evidence="2 3">
    <name type="scientific">Septoria linicola</name>
    <dbReference type="NCBI Taxonomy" id="215465"/>
    <lineage>
        <taxon>Eukaryota</taxon>
        <taxon>Fungi</taxon>
        <taxon>Dikarya</taxon>
        <taxon>Ascomycota</taxon>
        <taxon>Pezizomycotina</taxon>
        <taxon>Dothideomycetes</taxon>
        <taxon>Dothideomycetidae</taxon>
        <taxon>Mycosphaerellales</taxon>
        <taxon>Mycosphaerellaceae</taxon>
        <taxon>Septoria</taxon>
    </lineage>
</organism>
<evidence type="ECO:0000256" key="1">
    <source>
        <dbReference type="SAM" id="SignalP"/>
    </source>
</evidence>
<keyword evidence="1" id="KW-0732">Signal</keyword>
<dbReference type="AlphaFoldDB" id="A0A9Q9EKA9"/>
<feature type="signal peptide" evidence="1">
    <location>
        <begin position="1"/>
        <end position="19"/>
    </location>
</feature>
<accession>A0A9Q9EKA9</accession>